<evidence type="ECO:0000313" key="2">
    <source>
        <dbReference type="Proteomes" id="UP001499910"/>
    </source>
</evidence>
<accession>A0ABP9KYK7</accession>
<protein>
    <submittedName>
        <fullName evidence="1">Uncharacterized protein</fullName>
    </submittedName>
</protein>
<gene>
    <name evidence="1" type="ORF">GCM10023209_05020</name>
</gene>
<reference evidence="2" key="1">
    <citation type="journal article" date="2019" name="Int. J. Syst. Evol. Microbiol.">
        <title>The Global Catalogue of Microorganisms (GCM) 10K type strain sequencing project: providing services to taxonomists for standard genome sequencing and annotation.</title>
        <authorList>
            <consortium name="The Broad Institute Genomics Platform"/>
            <consortium name="The Broad Institute Genome Sequencing Center for Infectious Disease"/>
            <person name="Wu L."/>
            <person name="Ma J."/>
        </authorList>
    </citation>
    <scope>NUCLEOTIDE SEQUENCE [LARGE SCALE GENOMIC DNA]</scope>
    <source>
        <strain evidence="2">JCM 18015</strain>
    </source>
</reference>
<name>A0ABP9KYK7_9RHOB</name>
<dbReference type="EMBL" id="BAABHW010000001">
    <property type="protein sequence ID" value="GAA5066442.1"/>
    <property type="molecule type" value="Genomic_DNA"/>
</dbReference>
<comment type="caution">
    <text evidence="1">The sequence shown here is derived from an EMBL/GenBank/DDBJ whole genome shotgun (WGS) entry which is preliminary data.</text>
</comment>
<keyword evidence="2" id="KW-1185">Reference proteome</keyword>
<organism evidence="1 2">
    <name type="scientific">[Roseibacterium] beibuensis</name>
    <dbReference type="NCBI Taxonomy" id="1193142"/>
    <lineage>
        <taxon>Bacteria</taxon>
        <taxon>Pseudomonadati</taxon>
        <taxon>Pseudomonadota</taxon>
        <taxon>Alphaproteobacteria</taxon>
        <taxon>Rhodobacterales</taxon>
        <taxon>Roseobacteraceae</taxon>
        <taxon>Roseicyclus</taxon>
    </lineage>
</organism>
<dbReference type="Proteomes" id="UP001499910">
    <property type="component" value="Unassembled WGS sequence"/>
</dbReference>
<proteinExistence type="predicted"/>
<sequence>MTEMEAGARTGISGEVCHLGAEYSGPAFEAWLRRSAVRWAKPRFPEWTLPVILLDLSIDRGKIKFGRFCEERNAAPMSQPPRRSLWQWCWLSVMRWPPA</sequence>
<evidence type="ECO:0000313" key="1">
    <source>
        <dbReference type="EMBL" id="GAA5066442.1"/>
    </source>
</evidence>